<sequence length="358" mass="38593">MVSLFSPTSFGALKLQNRIVMAPMTRSRSTEDGAVTDLMAGYYGQRASAGLIVTEGIAPSENGKGYCRTPVLDSPERADGWRPVTSAVHQRGGLIVAQAMHCGRIAHKDNKAPDAETVAPSAVRATGEMYTDGTGLQPFDQPRELTECEVPGVVAEYRRFAALAVEAGFDGVELHGTSGYLPAQFLCTGTNRRTDAYGGPVQNRIRFVVEVLHAMADEVGADRIGFRICPGNPFNDLQDEGPSDVEDTFRALLEEIRPMDLAYLHVIRLAGAGLDNLALARDHHDGALVANDSFDAREAEDTISDGRCDAVSFARYFLANPDLVERFADGLPLARFDPHTLYTPGPAGYVDYPTAEGA</sequence>
<evidence type="ECO:0000313" key="5">
    <source>
        <dbReference type="EMBL" id="SVA09629.1"/>
    </source>
</evidence>
<dbReference type="InterPro" id="IPR045247">
    <property type="entry name" value="Oye-like"/>
</dbReference>
<comment type="cofactor">
    <cofactor evidence="1">
        <name>FMN</name>
        <dbReference type="ChEBI" id="CHEBI:58210"/>
    </cofactor>
</comment>
<name>A0A381T1L0_9ZZZZ</name>
<evidence type="ECO:0000256" key="3">
    <source>
        <dbReference type="ARBA" id="ARBA00023002"/>
    </source>
</evidence>
<dbReference type="FunFam" id="3.20.20.70:FF:000059">
    <property type="entry name" value="N-ethylmaleimide reductase, FMN-linked"/>
    <property type="match status" value="1"/>
</dbReference>
<evidence type="ECO:0000259" key="4">
    <source>
        <dbReference type="Pfam" id="PF00724"/>
    </source>
</evidence>
<dbReference type="Gene3D" id="3.20.20.70">
    <property type="entry name" value="Aldolase class I"/>
    <property type="match status" value="1"/>
</dbReference>
<evidence type="ECO:0000256" key="1">
    <source>
        <dbReference type="ARBA" id="ARBA00001917"/>
    </source>
</evidence>
<dbReference type="InterPro" id="IPR013785">
    <property type="entry name" value="Aldolase_TIM"/>
</dbReference>
<dbReference type="PANTHER" id="PTHR22893">
    <property type="entry name" value="NADH OXIDOREDUCTASE-RELATED"/>
    <property type="match status" value="1"/>
</dbReference>
<dbReference type="PANTHER" id="PTHR22893:SF91">
    <property type="entry name" value="NADPH DEHYDROGENASE 2-RELATED"/>
    <property type="match status" value="1"/>
</dbReference>
<feature type="domain" description="NADH:flavin oxidoreductase/NADH oxidase N-terminal" evidence="4">
    <location>
        <begin position="3"/>
        <end position="333"/>
    </location>
</feature>
<protein>
    <recommendedName>
        <fullName evidence="4">NADH:flavin oxidoreductase/NADH oxidase N-terminal domain-containing protein</fullName>
    </recommendedName>
</protein>
<dbReference type="EMBL" id="UINC01003834">
    <property type="protein sequence ID" value="SVA09629.1"/>
    <property type="molecule type" value="Genomic_DNA"/>
</dbReference>
<comment type="similarity">
    <text evidence="2">Belongs to the NADH:flavin oxidoreductase/NADH oxidase family.</text>
</comment>
<dbReference type="InterPro" id="IPR001155">
    <property type="entry name" value="OxRdtase_FMN_N"/>
</dbReference>
<dbReference type="SUPFAM" id="SSF51395">
    <property type="entry name" value="FMN-linked oxidoreductases"/>
    <property type="match status" value="1"/>
</dbReference>
<dbReference type="GO" id="GO:0016628">
    <property type="term" value="F:oxidoreductase activity, acting on the CH-CH group of donors, NAD or NADP as acceptor"/>
    <property type="evidence" value="ECO:0007669"/>
    <property type="project" value="UniProtKB-ARBA"/>
</dbReference>
<dbReference type="Pfam" id="PF00724">
    <property type="entry name" value="Oxidored_FMN"/>
    <property type="match status" value="1"/>
</dbReference>
<gene>
    <name evidence="5" type="ORF">METZ01_LOCUS62483</name>
</gene>
<dbReference type="GO" id="GO:0010181">
    <property type="term" value="F:FMN binding"/>
    <property type="evidence" value="ECO:0007669"/>
    <property type="project" value="InterPro"/>
</dbReference>
<organism evidence="5">
    <name type="scientific">marine metagenome</name>
    <dbReference type="NCBI Taxonomy" id="408172"/>
    <lineage>
        <taxon>unclassified sequences</taxon>
        <taxon>metagenomes</taxon>
        <taxon>ecological metagenomes</taxon>
    </lineage>
</organism>
<reference evidence="5" key="1">
    <citation type="submission" date="2018-05" db="EMBL/GenBank/DDBJ databases">
        <authorList>
            <person name="Lanie J.A."/>
            <person name="Ng W.-L."/>
            <person name="Kazmierczak K.M."/>
            <person name="Andrzejewski T.M."/>
            <person name="Davidsen T.M."/>
            <person name="Wayne K.J."/>
            <person name="Tettelin H."/>
            <person name="Glass J.I."/>
            <person name="Rusch D."/>
            <person name="Podicherti R."/>
            <person name="Tsui H.-C.T."/>
            <person name="Winkler M.E."/>
        </authorList>
    </citation>
    <scope>NUCLEOTIDE SEQUENCE</scope>
</reference>
<evidence type="ECO:0000256" key="2">
    <source>
        <dbReference type="ARBA" id="ARBA00005979"/>
    </source>
</evidence>
<dbReference type="CDD" id="cd02933">
    <property type="entry name" value="OYE_like_FMN"/>
    <property type="match status" value="1"/>
</dbReference>
<keyword evidence="3" id="KW-0560">Oxidoreductase</keyword>
<proteinExistence type="inferred from homology"/>
<accession>A0A381T1L0</accession>
<dbReference type="AlphaFoldDB" id="A0A381T1L0"/>
<dbReference type="GO" id="GO:0005829">
    <property type="term" value="C:cytosol"/>
    <property type="evidence" value="ECO:0007669"/>
    <property type="project" value="UniProtKB-ARBA"/>
</dbReference>